<dbReference type="Pfam" id="PF18962">
    <property type="entry name" value="Por_Secre_tail"/>
    <property type="match status" value="1"/>
</dbReference>
<reference evidence="5" key="1">
    <citation type="submission" date="2017-02" db="EMBL/GenBank/DDBJ databases">
        <authorList>
            <person name="Varghese N."/>
            <person name="Submissions S."/>
        </authorList>
    </citation>
    <scope>NUCLEOTIDE SEQUENCE [LARGE SCALE GENOMIC DNA]</scope>
    <source>
        <strain evidence="5">ATCC 51356</strain>
    </source>
</reference>
<dbReference type="GO" id="GO:0035591">
    <property type="term" value="F:signaling adaptor activity"/>
    <property type="evidence" value="ECO:0007669"/>
    <property type="project" value="TreeGrafter"/>
</dbReference>
<dbReference type="InterPro" id="IPR032675">
    <property type="entry name" value="LRR_dom_sf"/>
</dbReference>
<dbReference type="InterPro" id="IPR001611">
    <property type="entry name" value="Leu-rich_rpt"/>
</dbReference>
<evidence type="ECO:0000259" key="3">
    <source>
        <dbReference type="Pfam" id="PF18962"/>
    </source>
</evidence>
<gene>
    <name evidence="4" type="ORF">SAMN02745171_01332</name>
</gene>
<keyword evidence="2" id="KW-0677">Repeat</keyword>
<dbReference type="AlphaFoldDB" id="A0A1T4P593"/>
<name>A0A1T4P593_9PORP</name>
<dbReference type="Gene3D" id="3.80.10.10">
    <property type="entry name" value="Ribonuclease Inhibitor"/>
    <property type="match status" value="3"/>
</dbReference>
<accession>A0A1T4P593</accession>
<dbReference type="InterPro" id="IPR026444">
    <property type="entry name" value="Secre_tail"/>
</dbReference>
<proteinExistence type="predicted"/>
<feature type="domain" description="Secretion system C-terminal sorting" evidence="3">
    <location>
        <begin position="845"/>
        <end position="899"/>
    </location>
</feature>
<keyword evidence="5" id="KW-1185">Reference proteome</keyword>
<dbReference type="Proteomes" id="UP000190121">
    <property type="component" value="Unassembled WGS sequence"/>
</dbReference>
<keyword evidence="1" id="KW-0433">Leucine-rich repeat</keyword>
<dbReference type="PROSITE" id="PS51450">
    <property type="entry name" value="LRR"/>
    <property type="match status" value="1"/>
</dbReference>
<dbReference type="EMBL" id="FUXE01000014">
    <property type="protein sequence ID" value="SJZ86571.1"/>
    <property type="molecule type" value="Genomic_DNA"/>
</dbReference>
<evidence type="ECO:0000313" key="4">
    <source>
        <dbReference type="EMBL" id="SJZ86571.1"/>
    </source>
</evidence>
<evidence type="ECO:0000313" key="5">
    <source>
        <dbReference type="Proteomes" id="UP000190121"/>
    </source>
</evidence>
<dbReference type="PANTHER" id="PTHR47566">
    <property type="match status" value="1"/>
</dbReference>
<evidence type="ECO:0000256" key="1">
    <source>
        <dbReference type="ARBA" id="ARBA00022614"/>
    </source>
</evidence>
<organism evidence="4 5">
    <name type="scientific">Porphyromonas circumdentaria</name>
    <dbReference type="NCBI Taxonomy" id="29524"/>
    <lineage>
        <taxon>Bacteria</taxon>
        <taxon>Pseudomonadati</taxon>
        <taxon>Bacteroidota</taxon>
        <taxon>Bacteroidia</taxon>
        <taxon>Bacteroidales</taxon>
        <taxon>Porphyromonadaceae</taxon>
        <taxon>Porphyromonas</taxon>
    </lineage>
</organism>
<dbReference type="PANTHER" id="PTHR47566:SF1">
    <property type="entry name" value="PROTEIN NUD1"/>
    <property type="match status" value="1"/>
</dbReference>
<evidence type="ECO:0000256" key="2">
    <source>
        <dbReference type="ARBA" id="ARBA00022737"/>
    </source>
</evidence>
<protein>
    <submittedName>
        <fullName evidence="4">Por secretion system C-terminal sorting domain-containing protein</fullName>
    </submittedName>
</protein>
<dbReference type="STRING" id="29524.SAMN02745171_01332"/>
<dbReference type="InterPro" id="IPR052574">
    <property type="entry name" value="CDIRP"/>
</dbReference>
<sequence>MKKNLRTFHQSKICFLWGIFLFTMFTLAHGQTPEKKVVFKTREIPGGVITFGASANGDVAVEGVTGGVWQNGKDVSYFVGETQTITLKGDITSLYLDNTKIESIDVSHAPSLYSLSIKDNFLKELDVSNNIQLEYVYAQNNQLEDFVVCSGGKVARVYCIDNKIKAEKMRTLIESLPDRTPESYPGILGVIDLSLGAPEGNICTKALVKLAQSKNWSIKFYDGLNYLAYEGSEGGDLPIEKDEIELKTLLKVGETFPMSLLGEGDIEFLGLEISESLQSGNIYKITSQDISIKGTVKSIKVDNCKLITLATRNSKALEEVYCKNNPLKRLNLTENKKLKNLNCANTEIENLDLSGNPDLEELDCSNNRIKKLDFANNQKIYRIYCDNNLLQGDGVEVLCLNLVNRADEESKGELVVANLNNSEQNIFYKRQIQSLKAKGWLVRARQGEKLVNYEGKEEPYIVLTTERKVGEKVELRIKSVNNVNIDGLSGSWVNDKPVEYVIEKQTFTISGEIETLYCYGNELTAIDCSHADFLHTIDCSNNLLKGERMDQVMNLLPTRSGPIFGKITVIDTRLETENNVCTKKQSFEARQKGWQTMQNVKGKGNIPYAGYSEEEPIVITSNTIKFRTEKPVNSTIYLMIQSRQPNPDIKFVGIRGDFINNAFVKYVVENQEFSIQGDIYRIDCIDNGLTELDLSDCHSLESIYCGRNKLKSLKLNNLRSLIEVLCFENQITTLDLSGNPRFEYLNCTNNFIKEDGFQNIINTICNRQYDEVAGEIIFSNRSQEGLSENNIASKAQVEEIKKKNWLMKKVIGMEGGLLQFDDYLHKEEVFTSSSWYLSYDSLRKILTINNTLGGEVICLFDMNGRLVYSQYADSEGTTNLDLQHLSAGQYIVKVGEKAQVIIL</sequence>
<dbReference type="SUPFAM" id="SSF52058">
    <property type="entry name" value="L domain-like"/>
    <property type="match status" value="2"/>
</dbReference>
<dbReference type="NCBIfam" id="TIGR04183">
    <property type="entry name" value="Por_Secre_tail"/>
    <property type="match status" value="1"/>
</dbReference>